<reference evidence="3 4" key="1">
    <citation type="journal article" date="2019" name="Environ. Microbiol.">
        <title>Species interactions and distinct microbial communities in high Arctic permafrost affected cryosols are associated with the CH4 and CO2 gas fluxes.</title>
        <authorList>
            <person name="Altshuler I."/>
            <person name="Hamel J."/>
            <person name="Turney S."/>
            <person name="Magnuson E."/>
            <person name="Levesque R."/>
            <person name="Greer C."/>
            <person name="Whyte L.G."/>
        </authorList>
    </citation>
    <scope>NUCLEOTIDE SEQUENCE [LARGE SCALE GENOMIC DNA]</scope>
    <source>
        <strain evidence="3 4">S5.20</strain>
    </source>
</reference>
<dbReference type="EMBL" id="RCZG01000009">
    <property type="protein sequence ID" value="TPG32214.1"/>
    <property type="molecule type" value="Genomic_DNA"/>
</dbReference>
<proteinExistence type="predicted"/>
<evidence type="ECO:0000259" key="2">
    <source>
        <dbReference type="Pfam" id="PF00561"/>
    </source>
</evidence>
<dbReference type="PANTHER" id="PTHR43329">
    <property type="entry name" value="EPOXIDE HYDROLASE"/>
    <property type="match status" value="1"/>
</dbReference>
<dbReference type="PRINTS" id="PR00412">
    <property type="entry name" value="EPOXHYDRLASE"/>
</dbReference>
<name>A0A502E4G3_9MYCO</name>
<sequence>MDQYRRGELVFDVIDAGPVDGPVVVLLHGFPQFNTSWDAVIGRLTAQGYRCLAPNQRGYSPGARPTRRRDYRLHELVEDVRALIDATGAERIHLVGHDWGATVAWAAAAELSDRLASLTAMSVPHMAAFLKALATSKQAVASWYIYFFQLPWLPERLLLGRRRTGAGLSKLLRYWGMTEAADSNAQAMAAPGIFTAALNWYRAVPLVNLRASLRQAAVPTMYLWTEGDVGLLGKGARDCGRHVAGEYRFEVLKGSHWIVDEQPDTVADLLLDWFAAHPI</sequence>
<dbReference type="SUPFAM" id="SSF53474">
    <property type="entry name" value="alpha/beta-Hydrolases"/>
    <property type="match status" value="1"/>
</dbReference>
<organism evidence="3 4">
    <name type="scientific">Mycolicibacterium hodleri</name>
    <dbReference type="NCBI Taxonomy" id="49897"/>
    <lineage>
        <taxon>Bacteria</taxon>
        <taxon>Bacillati</taxon>
        <taxon>Actinomycetota</taxon>
        <taxon>Actinomycetes</taxon>
        <taxon>Mycobacteriales</taxon>
        <taxon>Mycobacteriaceae</taxon>
        <taxon>Mycolicibacterium</taxon>
    </lineage>
</organism>
<dbReference type="Proteomes" id="UP000320095">
    <property type="component" value="Unassembled WGS sequence"/>
</dbReference>
<accession>A0A502E4G3</accession>
<keyword evidence="4" id="KW-1185">Reference proteome</keyword>
<evidence type="ECO:0000313" key="3">
    <source>
        <dbReference type="EMBL" id="TPG32214.1"/>
    </source>
</evidence>
<dbReference type="Pfam" id="PF00561">
    <property type="entry name" value="Abhydrolase_1"/>
    <property type="match status" value="1"/>
</dbReference>
<dbReference type="InterPro" id="IPR000639">
    <property type="entry name" value="Epox_hydrolase-like"/>
</dbReference>
<dbReference type="GO" id="GO:0016787">
    <property type="term" value="F:hydrolase activity"/>
    <property type="evidence" value="ECO:0007669"/>
    <property type="project" value="UniProtKB-KW"/>
</dbReference>
<dbReference type="InterPro" id="IPR029058">
    <property type="entry name" value="AB_hydrolase_fold"/>
</dbReference>
<dbReference type="Gene3D" id="3.40.50.1820">
    <property type="entry name" value="alpha/beta hydrolase"/>
    <property type="match status" value="1"/>
</dbReference>
<dbReference type="OrthoDB" id="2987348at2"/>
<evidence type="ECO:0000313" key="4">
    <source>
        <dbReference type="Proteomes" id="UP000320095"/>
    </source>
</evidence>
<keyword evidence="1 3" id="KW-0378">Hydrolase</keyword>
<protein>
    <submittedName>
        <fullName evidence="3">Alpha/beta fold hydrolase</fullName>
    </submittedName>
</protein>
<evidence type="ECO:0000256" key="1">
    <source>
        <dbReference type="ARBA" id="ARBA00022801"/>
    </source>
</evidence>
<comment type="caution">
    <text evidence="3">The sequence shown here is derived from an EMBL/GenBank/DDBJ whole genome shotgun (WGS) entry which is preliminary data.</text>
</comment>
<feature type="domain" description="AB hydrolase-1" evidence="2">
    <location>
        <begin position="22"/>
        <end position="262"/>
    </location>
</feature>
<gene>
    <name evidence="3" type="ORF">EAH80_20565</name>
</gene>
<dbReference type="RefSeq" id="WP_140694966.1">
    <property type="nucleotide sequence ID" value="NZ_RCZG01000009.1"/>
</dbReference>
<dbReference type="AlphaFoldDB" id="A0A502E4G3"/>
<dbReference type="InterPro" id="IPR000073">
    <property type="entry name" value="AB_hydrolase_1"/>
</dbReference>